<dbReference type="OrthoDB" id="6071166at2759"/>
<reference evidence="3" key="1">
    <citation type="submission" date="2020-08" db="EMBL/GenBank/DDBJ databases">
        <title>Genome sequencing and assembly of the red palm weevil Rhynchophorus ferrugineus.</title>
        <authorList>
            <person name="Dias G.B."/>
            <person name="Bergman C.M."/>
            <person name="Manee M."/>
        </authorList>
    </citation>
    <scope>NUCLEOTIDE SEQUENCE</scope>
    <source>
        <strain evidence="3">AA-2017</strain>
        <tissue evidence="3">Whole larva</tissue>
    </source>
</reference>
<organism evidence="3 4">
    <name type="scientific">Rhynchophorus ferrugineus</name>
    <name type="common">Red palm weevil</name>
    <name type="synonym">Curculio ferrugineus</name>
    <dbReference type="NCBI Taxonomy" id="354439"/>
    <lineage>
        <taxon>Eukaryota</taxon>
        <taxon>Metazoa</taxon>
        <taxon>Ecdysozoa</taxon>
        <taxon>Arthropoda</taxon>
        <taxon>Hexapoda</taxon>
        <taxon>Insecta</taxon>
        <taxon>Pterygota</taxon>
        <taxon>Neoptera</taxon>
        <taxon>Endopterygota</taxon>
        <taxon>Coleoptera</taxon>
        <taxon>Polyphaga</taxon>
        <taxon>Cucujiformia</taxon>
        <taxon>Curculionidae</taxon>
        <taxon>Dryophthorinae</taxon>
        <taxon>Rhynchophorus</taxon>
    </lineage>
</organism>
<dbReference type="AlphaFoldDB" id="A0A834M8R1"/>
<feature type="transmembrane region" description="Helical" evidence="2">
    <location>
        <begin position="12"/>
        <end position="34"/>
    </location>
</feature>
<feature type="transmembrane region" description="Helical" evidence="2">
    <location>
        <begin position="254"/>
        <end position="276"/>
    </location>
</feature>
<gene>
    <name evidence="3" type="ORF">GWI33_011056</name>
</gene>
<feature type="region of interest" description="Disordered" evidence="1">
    <location>
        <begin position="362"/>
        <end position="393"/>
    </location>
</feature>
<proteinExistence type="predicted"/>
<keyword evidence="2" id="KW-0472">Membrane</keyword>
<feature type="non-terminal residue" evidence="3">
    <location>
        <position position="1"/>
    </location>
</feature>
<evidence type="ECO:0000313" key="4">
    <source>
        <dbReference type="Proteomes" id="UP000625711"/>
    </source>
</evidence>
<evidence type="ECO:0000256" key="1">
    <source>
        <dbReference type="SAM" id="MobiDB-lite"/>
    </source>
</evidence>
<evidence type="ECO:0000256" key="2">
    <source>
        <dbReference type="SAM" id="Phobius"/>
    </source>
</evidence>
<accession>A0A834M8R1</accession>
<evidence type="ECO:0000313" key="3">
    <source>
        <dbReference type="EMBL" id="KAF7275966.1"/>
    </source>
</evidence>
<feature type="non-terminal residue" evidence="3">
    <location>
        <position position="482"/>
    </location>
</feature>
<keyword evidence="2" id="KW-0812">Transmembrane</keyword>
<dbReference type="Proteomes" id="UP000625711">
    <property type="component" value="Unassembled WGS sequence"/>
</dbReference>
<protein>
    <submittedName>
        <fullName evidence="3">Uncharacterized protein</fullName>
    </submittedName>
</protein>
<feature type="region of interest" description="Disordered" evidence="1">
    <location>
        <begin position="120"/>
        <end position="151"/>
    </location>
</feature>
<keyword evidence="2" id="KW-1133">Transmembrane helix</keyword>
<dbReference type="EMBL" id="JAACXV010008641">
    <property type="protein sequence ID" value="KAF7275966.1"/>
    <property type="molecule type" value="Genomic_DNA"/>
</dbReference>
<name>A0A834M8R1_RHYFE</name>
<keyword evidence="4" id="KW-1185">Reference proteome</keyword>
<comment type="caution">
    <text evidence="3">The sequence shown here is derived from an EMBL/GenBank/DDBJ whole genome shotgun (WGS) entry which is preliminary data.</text>
</comment>
<sequence>AARKDGDTYIEIIIGVLTAIMLLLFVVFLVILIINKRHKLQGSPTLFRNPFGVKMNMKDLLMNFSNGNAQPSVAHSVPITPVSHPDSYIESATPMTYEEYRSSLAGNYYPGNYATLRCTTSVEPPLDHPDDETPPEVPPLPSSPDLHSPLNYRSLQNTPTVSTTKTVSLVNHYPKPNNERSTTKFYTAPREKHRVAPPLISWNVVPSMGHPYGGKEVELVPIPRYSLRPVEKVGSCHAGEVIAARKDGDTYIEIIIGVLTAIMLLLFVVFLVILIINKRHKLQGSPTLFRNPFGVKMNMKDLLMNFSNGNAQPSVAHSVPITPVSHPDSYIESATPMTYEEYRSSLAGNYYPGNYATLRCTTSVEPPLDHPDDETPPEVPPLPSSPDLHSPLNYRSLQNTPTVSTTKTVSLVNHYPKPNNERSTTKFYTAPREKHRVAPPLISWNVVPSMGHPYGGKEVELVPIPRYSLRPVEKVGSCHAGE</sequence>